<organism evidence="3 4">
    <name type="scientific">Nocardioides zhouii</name>
    <dbReference type="NCBI Taxonomy" id="1168729"/>
    <lineage>
        <taxon>Bacteria</taxon>
        <taxon>Bacillati</taxon>
        <taxon>Actinomycetota</taxon>
        <taxon>Actinomycetes</taxon>
        <taxon>Propionibacteriales</taxon>
        <taxon>Nocardioidaceae</taxon>
        <taxon>Nocardioides</taxon>
    </lineage>
</organism>
<keyword evidence="1" id="KW-0378">Hydrolase</keyword>
<evidence type="ECO:0000259" key="2">
    <source>
        <dbReference type="Pfam" id="PF00326"/>
    </source>
</evidence>
<dbReference type="Gene3D" id="2.120.10.30">
    <property type="entry name" value="TolB, C-terminal domain"/>
    <property type="match status" value="1"/>
</dbReference>
<protein>
    <submittedName>
        <fullName evidence="3">S9 family peptidase</fullName>
    </submittedName>
</protein>
<dbReference type="InterPro" id="IPR011042">
    <property type="entry name" value="6-blade_b-propeller_TolB-like"/>
</dbReference>
<accession>A0A4Q2SXZ9</accession>
<dbReference type="SUPFAM" id="SSF53474">
    <property type="entry name" value="alpha/beta-Hydrolases"/>
    <property type="match status" value="1"/>
</dbReference>
<dbReference type="RefSeq" id="WP_129426897.1">
    <property type="nucleotide sequence ID" value="NZ_SDWV01000009.1"/>
</dbReference>
<dbReference type="EMBL" id="SDWV01000009">
    <property type="protein sequence ID" value="RYC11106.1"/>
    <property type="molecule type" value="Genomic_DNA"/>
</dbReference>
<keyword evidence="4" id="KW-1185">Reference proteome</keyword>
<dbReference type="GO" id="GO:0006508">
    <property type="term" value="P:proteolysis"/>
    <property type="evidence" value="ECO:0007669"/>
    <property type="project" value="InterPro"/>
</dbReference>
<dbReference type="InterPro" id="IPR001375">
    <property type="entry name" value="Peptidase_S9_cat"/>
</dbReference>
<dbReference type="InterPro" id="IPR029058">
    <property type="entry name" value="AB_hydrolase_fold"/>
</dbReference>
<dbReference type="AlphaFoldDB" id="A0A4Q2SXZ9"/>
<comment type="caution">
    <text evidence="3">The sequence shown here is derived from an EMBL/GenBank/DDBJ whole genome shotgun (WGS) entry which is preliminary data.</text>
</comment>
<proteinExistence type="predicted"/>
<evidence type="ECO:0000313" key="3">
    <source>
        <dbReference type="EMBL" id="RYC11106.1"/>
    </source>
</evidence>
<dbReference type="Pfam" id="PF00326">
    <property type="entry name" value="Peptidase_S9"/>
    <property type="match status" value="1"/>
</dbReference>
<dbReference type="PANTHER" id="PTHR42776:SF27">
    <property type="entry name" value="DIPEPTIDYL PEPTIDASE FAMILY MEMBER 6"/>
    <property type="match status" value="1"/>
</dbReference>
<dbReference type="Gene3D" id="3.40.50.1820">
    <property type="entry name" value="alpha/beta hydrolase"/>
    <property type="match status" value="1"/>
</dbReference>
<reference evidence="3 4" key="1">
    <citation type="submission" date="2019-01" db="EMBL/GenBank/DDBJ databases">
        <title>Novel species of Nocardioides.</title>
        <authorList>
            <person name="Liu Q."/>
            <person name="X Y.-H."/>
        </authorList>
    </citation>
    <scope>NUCLEOTIDE SEQUENCE [LARGE SCALE GENOMIC DNA]</scope>
    <source>
        <strain evidence="3 4">HLT2-9</strain>
    </source>
</reference>
<dbReference type="Proteomes" id="UP000291101">
    <property type="component" value="Unassembled WGS sequence"/>
</dbReference>
<dbReference type="PANTHER" id="PTHR42776">
    <property type="entry name" value="SERINE PEPTIDASE S9 FAMILY MEMBER"/>
    <property type="match status" value="1"/>
</dbReference>
<dbReference type="SUPFAM" id="SSF69322">
    <property type="entry name" value="Tricorn protease domain 2"/>
    <property type="match status" value="1"/>
</dbReference>
<gene>
    <name evidence="3" type="ORF">EUA94_10880</name>
</gene>
<dbReference type="OrthoDB" id="3325701at2"/>
<sequence length="621" mass="66497">MPDPQLDRWFTSGAVLTARPASGPAGLCLVVEDGAEHGIGRVLDLRTLELGPVLPFEVGFDSLLSPDGSWVVGLDDDGGSEVGALVVRHVDGTRVQTLTDRPPFVLRGLEYAADGTHLLATIVDEGGHHLLHVPVTDPTAASVLFSSPEESWYGHLSADGTLACADTTDHVPGVRLPAVTVIDVVTRAVVAVADDLPDGGPVRAVRFSPAPGDPRVLLATERSGFARPALWNPLTGERRDYELPELEADAIVLDWHAGAGTILVVDALPGRHRLLAVDEHTSEIRVLRDVGGSACEPDVASVFPHYAQSFLAPDGRAVVLASGWTTPLHLQVTDGTDTHVVLPTVDVPRGIPLESQLVVSADGTPVQLWWAVPDGPPRGTILQVHGGPNLVTLDRYHPDVQAWLASGFAVGCLNYRGSVTFGRTFREGFWGVGGDREIEDVEAALDWLRARGLADPASTFITGASYGGHMSLLSVGRLPDRFAGALAIVAMADWESAWDEMNPALRKTWTSFMSLAPDGSFDSSRITETLKRFSSINYVDRVRASVWLHQGSRDTRTPPAQARSYGDKLRAAGGDVLVEWFDAGHEPTGSEAALHECTRLLELVEARLDGTPWRNLGATDG</sequence>
<dbReference type="GO" id="GO:0004252">
    <property type="term" value="F:serine-type endopeptidase activity"/>
    <property type="evidence" value="ECO:0007669"/>
    <property type="project" value="TreeGrafter"/>
</dbReference>
<evidence type="ECO:0000313" key="4">
    <source>
        <dbReference type="Proteomes" id="UP000291101"/>
    </source>
</evidence>
<feature type="domain" description="Peptidase S9 prolyl oligopeptidase catalytic" evidence="2">
    <location>
        <begin position="402"/>
        <end position="604"/>
    </location>
</feature>
<evidence type="ECO:0000256" key="1">
    <source>
        <dbReference type="ARBA" id="ARBA00022801"/>
    </source>
</evidence>
<name>A0A4Q2SXZ9_9ACTN</name>